<dbReference type="Pfam" id="PF05962">
    <property type="entry name" value="HutD"/>
    <property type="match status" value="1"/>
</dbReference>
<dbReference type="RefSeq" id="WP_310792101.1">
    <property type="nucleotide sequence ID" value="NZ_CP134081.1"/>
</dbReference>
<sequence length="199" mass="21636">MTDSHLYQPEEYTAMPWKNGGGSTLEIAQQRCVDDSGYDWRLSIAQIDVDGPFSVFPGYSRVITVLHGDGMVLQINGVDSDALGPLQPLSFDGGATVQCRLLGSPIEDFNLIYRPDRINASLRWVDCHPAVVLGSKATQVVFFNASVGIVNVTHASSGQRHQLAPRATLRCTNVGGQLQRYSLEGAMAQVCVVELDKVD</sequence>
<dbReference type="CDD" id="cd20293">
    <property type="entry name" value="cupin_HutD_N"/>
    <property type="match status" value="1"/>
</dbReference>
<dbReference type="InterPro" id="IPR010282">
    <property type="entry name" value="Uncharacterised_HutD/Ves"/>
</dbReference>
<evidence type="ECO:0000313" key="1">
    <source>
        <dbReference type="EMBL" id="WNC09985.1"/>
    </source>
</evidence>
<dbReference type="EMBL" id="CP134081">
    <property type="protein sequence ID" value="WNC09985.1"/>
    <property type="molecule type" value="Genomic_DNA"/>
</dbReference>
<name>A0AAJ6MTT5_9PSED</name>
<evidence type="ECO:0000313" key="2">
    <source>
        <dbReference type="Proteomes" id="UP001258207"/>
    </source>
</evidence>
<dbReference type="AlphaFoldDB" id="A0AAJ6MTT5"/>
<gene>
    <name evidence="1" type="ORF">RI108_00715</name>
</gene>
<reference evidence="1" key="1">
    <citation type="submission" date="2023-09" db="EMBL/GenBank/DDBJ databases">
        <title>First report of Pseudomonas coleopterorum DJ13 causing leaf spot on Rhododendron pulchrum Sweet in China.</title>
        <authorList>
            <person name="Zhang Y."/>
        </authorList>
    </citation>
    <scope>NUCLEOTIDE SEQUENCE</scope>
    <source>
        <strain evidence="1">DJ13</strain>
    </source>
</reference>
<dbReference type="PANTHER" id="PTHR37943:SF1">
    <property type="entry name" value="PROTEIN VES"/>
    <property type="match status" value="1"/>
</dbReference>
<accession>A0AAJ6MTT5</accession>
<dbReference type="SUPFAM" id="SSF51182">
    <property type="entry name" value="RmlC-like cupins"/>
    <property type="match status" value="1"/>
</dbReference>
<dbReference type="InterPro" id="IPR011051">
    <property type="entry name" value="RmlC_Cupin_sf"/>
</dbReference>
<organism evidence="1 2">
    <name type="scientific">Pseudomonas coleopterorum</name>
    <dbReference type="NCBI Taxonomy" id="1605838"/>
    <lineage>
        <taxon>Bacteria</taxon>
        <taxon>Pseudomonadati</taxon>
        <taxon>Pseudomonadota</taxon>
        <taxon>Gammaproteobacteria</taxon>
        <taxon>Pseudomonadales</taxon>
        <taxon>Pseudomonadaceae</taxon>
        <taxon>Pseudomonas</taxon>
    </lineage>
</organism>
<dbReference type="PANTHER" id="PTHR37943">
    <property type="entry name" value="PROTEIN VES"/>
    <property type="match status" value="1"/>
</dbReference>
<dbReference type="Gene3D" id="2.60.120.10">
    <property type="entry name" value="Jelly Rolls"/>
    <property type="match status" value="1"/>
</dbReference>
<dbReference type="Proteomes" id="UP001258207">
    <property type="component" value="Chromosome"/>
</dbReference>
<proteinExistence type="predicted"/>
<dbReference type="InterPro" id="IPR014710">
    <property type="entry name" value="RmlC-like_jellyroll"/>
</dbReference>
<protein>
    <submittedName>
        <fullName evidence="1">HutD family protein</fullName>
    </submittedName>
</protein>